<name>A0ACC2WG43_9TREE</name>
<proteinExistence type="predicted"/>
<evidence type="ECO:0000313" key="1">
    <source>
        <dbReference type="EMBL" id="KAJ9109811.1"/>
    </source>
</evidence>
<sequence length="172" mass="19985">MTDTSPRESPSGQDSLFGSSRRTSAQTDAPAIADATPKVTVDVTEPLLTISAKGDDREPTEDELKRNRDRFEVELEFIQCLASPNYLHELAIQGYLEDPAFLNFLEYLEYWRDPEFAQHIVREGENTRLKREERTREDIARQEAEAKEAEQMRLEQEVVEKQQRDQQQQQRA</sequence>
<organism evidence="1 2">
    <name type="scientific">Naganishia adeliensis</name>
    <dbReference type="NCBI Taxonomy" id="92952"/>
    <lineage>
        <taxon>Eukaryota</taxon>
        <taxon>Fungi</taxon>
        <taxon>Dikarya</taxon>
        <taxon>Basidiomycota</taxon>
        <taxon>Agaricomycotina</taxon>
        <taxon>Tremellomycetes</taxon>
        <taxon>Filobasidiales</taxon>
        <taxon>Filobasidiaceae</taxon>
        <taxon>Naganishia</taxon>
    </lineage>
</organism>
<protein>
    <submittedName>
        <fullName evidence="1">Uncharacterized protein</fullName>
    </submittedName>
</protein>
<gene>
    <name evidence="1" type="ORF">QFC20_003227</name>
</gene>
<accession>A0ACC2WG43</accession>
<comment type="caution">
    <text evidence="1">The sequence shown here is derived from an EMBL/GenBank/DDBJ whole genome shotgun (WGS) entry which is preliminary data.</text>
</comment>
<keyword evidence="2" id="KW-1185">Reference proteome</keyword>
<dbReference type="Proteomes" id="UP001230649">
    <property type="component" value="Unassembled WGS sequence"/>
</dbReference>
<reference evidence="1" key="1">
    <citation type="submission" date="2023-04" db="EMBL/GenBank/DDBJ databases">
        <title>Draft Genome sequencing of Naganishia species isolated from polar environments using Oxford Nanopore Technology.</title>
        <authorList>
            <person name="Leo P."/>
            <person name="Venkateswaran K."/>
        </authorList>
    </citation>
    <scope>NUCLEOTIDE SEQUENCE</scope>
    <source>
        <strain evidence="1">MNA-CCFEE 5262</strain>
    </source>
</reference>
<evidence type="ECO:0000313" key="2">
    <source>
        <dbReference type="Proteomes" id="UP001230649"/>
    </source>
</evidence>
<dbReference type="EMBL" id="JASBWS010000028">
    <property type="protein sequence ID" value="KAJ9109811.1"/>
    <property type="molecule type" value="Genomic_DNA"/>
</dbReference>